<dbReference type="EMBL" id="JABFUD020000013">
    <property type="protein sequence ID" value="KAI5071975.1"/>
    <property type="molecule type" value="Genomic_DNA"/>
</dbReference>
<evidence type="ECO:0000256" key="2">
    <source>
        <dbReference type="ARBA" id="ARBA00022676"/>
    </source>
</evidence>
<dbReference type="GO" id="GO:0042546">
    <property type="term" value="P:cell wall biogenesis"/>
    <property type="evidence" value="ECO:0007669"/>
    <property type="project" value="InterPro"/>
</dbReference>
<protein>
    <recommendedName>
        <fullName evidence="6">Fucosyltransferase</fullName>
        <ecNumber evidence="6">2.4.1.-</ecNumber>
    </recommendedName>
</protein>
<evidence type="ECO:0000313" key="7">
    <source>
        <dbReference type="EMBL" id="KAI5071975.1"/>
    </source>
</evidence>
<comment type="subcellular location">
    <subcellularLocation>
        <location evidence="6">Golgi apparatus</location>
        <location evidence="6">Golgi stack membrane</location>
        <topology evidence="6">Single-pass type II membrane protein</topology>
    </subcellularLocation>
</comment>
<evidence type="ECO:0000256" key="3">
    <source>
        <dbReference type="ARBA" id="ARBA00022679"/>
    </source>
</evidence>
<dbReference type="GO" id="GO:0008107">
    <property type="term" value="F:galactoside 2-alpha-L-fucosyltransferase activity"/>
    <property type="evidence" value="ECO:0007669"/>
    <property type="project" value="InterPro"/>
</dbReference>
<dbReference type="GO" id="GO:0032580">
    <property type="term" value="C:Golgi cisterna membrane"/>
    <property type="evidence" value="ECO:0007669"/>
    <property type="project" value="UniProtKB-SubCell"/>
</dbReference>
<dbReference type="Pfam" id="PF03254">
    <property type="entry name" value="XG_FTase"/>
    <property type="match status" value="1"/>
</dbReference>
<evidence type="ECO:0000256" key="6">
    <source>
        <dbReference type="RuleBase" id="RU367004"/>
    </source>
</evidence>
<dbReference type="GO" id="GO:0071555">
    <property type="term" value="P:cell wall organization"/>
    <property type="evidence" value="ECO:0007669"/>
    <property type="project" value="UniProtKB-UniRule"/>
</dbReference>
<dbReference type="EC" id="2.4.1.-" evidence="6"/>
<dbReference type="PANTHER" id="PTHR31889">
    <property type="entry name" value="FUCOSYLTRANSFERASE 2-RELATED"/>
    <property type="match status" value="1"/>
</dbReference>
<reference evidence="7" key="1">
    <citation type="submission" date="2021-01" db="EMBL/GenBank/DDBJ databases">
        <title>Adiantum capillus-veneris genome.</title>
        <authorList>
            <person name="Fang Y."/>
            <person name="Liao Q."/>
        </authorList>
    </citation>
    <scope>NUCLEOTIDE SEQUENCE</scope>
    <source>
        <strain evidence="7">H3</strain>
        <tissue evidence="7">Leaf</tissue>
    </source>
</reference>
<dbReference type="InterPro" id="IPR004938">
    <property type="entry name" value="XG_FTase"/>
</dbReference>
<keyword evidence="4" id="KW-0325">Glycoprotein</keyword>
<keyword evidence="8" id="KW-1185">Reference proteome</keyword>
<dbReference type="AlphaFoldDB" id="A0A9D4UQC1"/>
<name>A0A9D4UQC1_ADICA</name>
<evidence type="ECO:0000256" key="1">
    <source>
        <dbReference type="ARBA" id="ARBA00010481"/>
    </source>
</evidence>
<keyword evidence="2 6" id="KW-0328">Glycosyltransferase</keyword>
<evidence type="ECO:0000313" key="8">
    <source>
        <dbReference type="Proteomes" id="UP000886520"/>
    </source>
</evidence>
<dbReference type="PANTHER" id="PTHR31889:SF85">
    <property type="entry name" value="FUCOSYLTRANSFERASE"/>
    <property type="match status" value="1"/>
</dbReference>
<proteinExistence type="inferred from homology"/>
<dbReference type="OrthoDB" id="428346at2759"/>
<comment type="function">
    <text evidence="6">May be involved in cell wall biosynthesis.</text>
</comment>
<dbReference type="Proteomes" id="UP000886520">
    <property type="component" value="Chromosome 13"/>
</dbReference>
<organism evidence="7 8">
    <name type="scientific">Adiantum capillus-veneris</name>
    <name type="common">Maidenhair fern</name>
    <dbReference type="NCBI Taxonomy" id="13818"/>
    <lineage>
        <taxon>Eukaryota</taxon>
        <taxon>Viridiplantae</taxon>
        <taxon>Streptophyta</taxon>
        <taxon>Embryophyta</taxon>
        <taxon>Tracheophyta</taxon>
        <taxon>Polypodiopsida</taxon>
        <taxon>Polypodiidae</taxon>
        <taxon>Polypodiales</taxon>
        <taxon>Pteridineae</taxon>
        <taxon>Pteridaceae</taxon>
        <taxon>Vittarioideae</taxon>
        <taxon>Adiantum</taxon>
    </lineage>
</organism>
<keyword evidence="3 6" id="KW-0808">Transferase</keyword>
<gene>
    <name evidence="7" type="ORF">GOP47_0014226</name>
</gene>
<comment type="caution">
    <text evidence="7">The sequence shown here is derived from an EMBL/GenBank/DDBJ whole genome shotgun (WGS) entry which is preliminary data.</text>
</comment>
<evidence type="ECO:0000256" key="5">
    <source>
        <dbReference type="ARBA" id="ARBA00023316"/>
    </source>
</evidence>
<keyword evidence="5 6" id="KW-0961">Cell wall biogenesis/degradation</keyword>
<accession>A0A9D4UQC1</accession>
<sequence>MRNHFNDSAASLNLQHNLYGQDQLIFCEEKYTALMGVKWVAWRSNQYFLTNFFLVPSFWRRMQPIFGDDIDHIFTYISRVLFLPTNDTWAFILREFWSYLAGAVSRLGVQVRLHWRPNLAEYDRDAYEKIMKCLVENGYIPSFAGVDKSTELSMLYDRKMQAIAGGDESSSHVDVAMLVASLQGKYAETMKEHFGQKATEGAKMVRVHSVSQLGSENKGFYQAQLAFVEMWLLSLGDKLATSAYSTFGYIAQGMGDIHPLILTLRKDDQNASCVLGQSVDPCNHYPRKPGECLGAAAKLSEEHKQWIRAHLRHCQDHPIGWQLVHDHSVTGTPVSFDFL</sequence>
<comment type="similarity">
    <text evidence="1 6">Belongs to the glycosyltransferase 37 family.</text>
</comment>
<dbReference type="GO" id="GO:0009969">
    <property type="term" value="P:xyloglucan biosynthetic process"/>
    <property type="evidence" value="ECO:0007669"/>
    <property type="project" value="TreeGrafter"/>
</dbReference>
<evidence type="ECO:0000256" key="4">
    <source>
        <dbReference type="ARBA" id="ARBA00023180"/>
    </source>
</evidence>
<keyword evidence="6" id="KW-0333">Golgi apparatus</keyword>